<dbReference type="EMBL" id="FOMW01000011">
    <property type="protein sequence ID" value="SFE88777.1"/>
    <property type="molecule type" value="Genomic_DNA"/>
</dbReference>
<gene>
    <name evidence="4" type="ORF">SAMN04488523_111147</name>
</gene>
<dbReference type="Gene3D" id="3.60.15.10">
    <property type="entry name" value="Ribonuclease Z/Hydroxyacylglutathione hydrolase-like"/>
    <property type="match status" value="1"/>
</dbReference>
<evidence type="ECO:0000313" key="4">
    <source>
        <dbReference type="EMBL" id="SFE88777.1"/>
    </source>
</evidence>
<dbReference type="Proteomes" id="UP000198977">
    <property type="component" value="Unassembled WGS sequence"/>
</dbReference>
<dbReference type="PANTHER" id="PTHR43084:SF1">
    <property type="entry name" value="PERSULFIDE DIOXYGENASE ETHE1, MITOCHONDRIAL"/>
    <property type="match status" value="1"/>
</dbReference>
<dbReference type="Pfam" id="PF00753">
    <property type="entry name" value="Lactamase_B"/>
    <property type="match status" value="1"/>
</dbReference>
<proteinExistence type="predicted"/>
<dbReference type="GO" id="GO:0006749">
    <property type="term" value="P:glutathione metabolic process"/>
    <property type="evidence" value="ECO:0007669"/>
    <property type="project" value="InterPro"/>
</dbReference>
<dbReference type="RefSeq" id="WP_093924789.1">
    <property type="nucleotide sequence ID" value="NZ_FOMW01000011.1"/>
</dbReference>
<keyword evidence="1" id="KW-0479">Metal-binding</keyword>
<dbReference type="CDD" id="cd07724">
    <property type="entry name" value="POD-like_MBL-fold"/>
    <property type="match status" value="1"/>
</dbReference>
<dbReference type="GO" id="GO:0070813">
    <property type="term" value="P:hydrogen sulfide metabolic process"/>
    <property type="evidence" value="ECO:0007669"/>
    <property type="project" value="TreeGrafter"/>
</dbReference>
<feature type="region of interest" description="Disordered" evidence="2">
    <location>
        <begin position="1"/>
        <end position="22"/>
    </location>
</feature>
<dbReference type="InterPro" id="IPR044528">
    <property type="entry name" value="POD-like_MBL-fold"/>
</dbReference>
<sequence length="305" mass="34007">MTDPLKSRMVRHSPSNGPTSPDVWGIYEPDTGSIQYICADPKTKQAALIDVVWNFNPKNYSFSTESMDQVLEIVRDNGLTVQWVLDTHPHADHVMASAHLKARTDAPNAIGALVPDIAKIWADLYNLPDAFDPDTDFDHLFEEDEAFKIGDLEARVMLSPGHTLGSISYVCGDAAFVHDTLMQPDAGTSRSDFPGGDTAELWESIQDILALPGNTRLYIGHDYGTKERKEPEWEATVDAHKAHNIHVKDGTKREDYVARRQKRDATLSLPDRILAALQINLRGGRLPPAEDDGNHYLKLPVNRFD</sequence>
<dbReference type="SUPFAM" id="SSF56281">
    <property type="entry name" value="Metallo-hydrolase/oxidoreductase"/>
    <property type="match status" value="1"/>
</dbReference>
<dbReference type="AlphaFoldDB" id="A0A1I2E7U4"/>
<feature type="domain" description="Metallo-beta-lactamase" evidence="3">
    <location>
        <begin position="32"/>
        <end position="221"/>
    </location>
</feature>
<protein>
    <submittedName>
        <fullName evidence="4">Glyoxylase, beta-lactamase superfamily II</fullName>
    </submittedName>
</protein>
<dbReference type="OrthoDB" id="9784009at2"/>
<organism evidence="4 5">
    <name type="scientific">Sulfitobacter brevis</name>
    <dbReference type="NCBI Taxonomy" id="74348"/>
    <lineage>
        <taxon>Bacteria</taxon>
        <taxon>Pseudomonadati</taxon>
        <taxon>Pseudomonadota</taxon>
        <taxon>Alphaproteobacteria</taxon>
        <taxon>Rhodobacterales</taxon>
        <taxon>Roseobacteraceae</taxon>
        <taxon>Sulfitobacter</taxon>
    </lineage>
</organism>
<evidence type="ECO:0000259" key="3">
    <source>
        <dbReference type="SMART" id="SM00849"/>
    </source>
</evidence>
<name>A0A1I2E7U4_9RHOB</name>
<dbReference type="InterPro" id="IPR036866">
    <property type="entry name" value="RibonucZ/Hydroxyglut_hydro"/>
</dbReference>
<evidence type="ECO:0000313" key="5">
    <source>
        <dbReference type="Proteomes" id="UP000198977"/>
    </source>
</evidence>
<keyword evidence="5" id="KW-1185">Reference proteome</keyword>
<evidence type="ECO:0000256" key="2">
    <source>
        <dbReference type="SAM" id="MobiDB-lite"/>
    </source>
</evidence>
<dbReference type="InterPro" id="IPR001279">
    <property type="entry name" value="Metallo-B-lactamas"/>
</dbReference>
<dbReference type="STRING" id="74348.SAMN04488523_111147"/>
<reference evidence="5" key="1">
    <citation type="submission" date="2016-10" db="EMBL/GenBank/DDBJ databases">
        <authorList>
            <person name="Varghese N."/>
            <person name="Submissions S."/>
        </authorList>
    </citation>
    <scope>NUCLEOTIDE SEQUENCE [LARGE SCALE GENOMIC DNA]</scope>
    <source>
        <strain evidence="5">DSM 11443</strain>
    </source>
</reference>
<dbReference type="GO" id="GO:0050313">
    <property type="term" value="F:sulfur dioxygenase activity"/>
    <property type="evidence" value="ECO:0007669"/>
    <property type="project" value="InterPro"/>
</dbReference>
<dbReference type="InterPro" id="IPR051682">
    <property type="entry name" value="Mito_Persulfide_Diox"/>
</dbReference>
<dbReference type="PANTHER" id="PTHR43084">
    <property type="entry name" value="PERSULFIDE DIOXYGENASE ETHE1"/>
    <property type="match status" value="1"/>
</dbReference>
<dbReference type="GO" id="GO:0046872">
    <property type="term" value="F:metal ion binding"/>
    <property type="evidence" value="ECO:0007669"/>
    <property type="project" value="UniProtKB-KW"/>
</dbReference>
<dbReference type="SMART" id="SM00849">
    <property type="entry name" value="Lactamase_B"/>
    <property type="match status" value="1"/>
</dbReference>
<evidence type="ECO:0000256" key="1">
    <source>
        <dbReference type="ARBA" id="ARBA00022723"/>
    </source>
</evidence>
<accession>A0A1I2E7U4</accession>